<feature type="domain" description="Glycosyltransferase subfamily 4-like N-terminal" evidence="3">
    <location>
        <begin position="58"/>
        <end position="184"/>
    </location>
</feature>
<dbReference type="Pfam" id="PF13579">
    <property type="entry name" value="Glyco_trans_4_4"/>
    <property type="match status" value="1"/>
</dbReference>
<dbReference type="Proteomes" id="UP000251889">
    <property type="component" value="Unassembled WGS sequence"/>
</dbReference>
<dbReference type="Pfam" id="PF00534">
    <property type="entry name" value="Glycos_transf_1"/>
    <property type="match status" value="1"/>
</dbReference>
<proteinExistence type="predicted"/>
<evidence type="ECO:0000259" key="3">
    <source>
        <dbReference type="Pfam" id="PF13579"/>
    </source>
</evidence>
<name>A0A364Y8R0_9BACT</name>
<dbReference type="PANTHER" id="PTHR45947">
    <property type="entry name" value="SULFOQUINOVOSYL TRANSFERASE SQD2"/>
    <property type="match status" value="1"/>
</dbReference>
<keyword evidence="1" id="KW-1133">Transmembrane helix</keyword>
<feature type="domain" description="Glycosyl transferase family 1" evidence="2">
    <location>
        <begin position="198"/>
        <end position="351"/>
    </location>
</feature>
<evidence type="ECO:0000256" key="1">
    <source>
        <dbReference type="SAM" id="Phobius"/>
    </source>
</evidence>
<protein>
    <recommendedName>
        <fullName evidence="6">Glycosyl transferase family 1 domain-containing protein</fullName>
    </recommendedName>
</protein>
<dbReference type="GO" id="GO:0016757">
    <property type="term" value="F:glycosyltransferase activity"/>
    <property type="evidence" value="ECO:0007669"/>
    <property type="project" value="InterPro"/>
</dbReference>
<organism evidence="4 5">
    <name type="scientific">Pseudochryseolinea flava</name>
    <dbReference type="NCBI Taxonomy" id="2059302"/>
    <lineage>
        <taxon>Bacteria</taxon>
        <taxon>Pseudomonadati</taxon>
        <taxon>Bacteroidota</taxon>
        <taxon>Cytophagia</taxon>
        <taxon>Cytophagales</taxon>
        <taxon>Fulvivirgaceae</taxon>
        <taxon>Pseudochryseolinea</taxon>
    </lineage>
</organism>
<accession>A0A364Y8R0</accession>
<dbReference type="Gene3D" id="3.40.50.2000">
    <property type="entry name" value="Glycogen Phosphorylase B"/>
    <property type="match status" value="2"/>
</dbReference>
<reference evidence="4 5" key="1">
    <citation type="submission" date="2018-06" db="EMBL/GenBank/DDBJ databases">
        <title>Chryseolinea flavus sp. nov., a member of the phylum Bacteroidetes isolated from soil.</title>
        <authorList>
            <person name="Li Y."/>
            <person name="Wang J."/>
        </authorList>
    </citation>
    <scope>NUCLEOTIDE SEQUENCE [LARGE SCALE GENOMIC DNA]</scope>
    <source>
        <strain evidence="4 5">SDU1-6</strain>
    </source>
</reference>
<dbReference type="InterPro" id="IPR050194">
    <property type="entry name" value="Glycosyltransferase_grp1"/>
</dbReference>
<sequence>MTVRMDERQRLRIAIIVPGGIGTGANNIGVPVLERQVRMLAKDFDITVFSLFPVNADYIPDGFQVISIPFRSTFRKSVALLHAFRKLHRQNKFVAIHGFWALPSGFLAVFIGKLFGIRSVVSVLGGDGASVPEINYGLLRKPLTRKLVLWTLTNATHPMALTQYLVDNLTRHGLKRKIVVVPWGIDTSLFSFKTRQISAPVKFLHIGNLTPVKDQTTLLRAFRIIRDNVDGHLTMIGEGTDYNKVINLVNELELKNDVTLLKPLAYESLPAYYDAADVLLHTSLSEGQSEVVTEAMSSGLLVCGTRVGVMFDVREGCLTADVGDHKHLATLVLEILKNHQAIDDCLMYARRWATQQDIHWTIDRTRQIYRAL</sequence>
<evidence type="ECO:0000313" key="4">
    <source>
        <dbReference type="EMBL" id="RAW02749.1"/>
    </source>
</evidence>
<evidence type="ECO:0008006" key="6">
    <source>
        <dbReference type="Google" id="ProtNLM"/>
    </source>
</evidence>
<evidence type="ECO:0000313" key="5">
    <source>
        <dbReference type="Proteomes" id="UP000251889"/>
    </source>
</evidence>
<dbReference type="OrthoDB" id="9792322at2"/>
<feature type="transmembrane region" description="Helical" evidence="1">
    <location>
        <begin position="93"/>
        <end position="115"/>
    </location>
</feature>
<comment type="caution">
    <text evidence="4">The sequence shown here is derived from an EMBL/GenBank/DDBJ whole genome shotgun (WGS) entry which is preliminary data.</text>
</comment>
<dbReference type="AlphaFoldDB" id="A0A364Y8R0"/>
<dbReference type="PANTHER" id="PTHR45947:SF3">
    <property type="entry name" value="SULFOQUINOVOSYL TRANSFERASE SQD2"/>
    <property type="match status" value="1"/>
</dbReference>
<keyword evidence="1" id="KW-0812">Transmembrane</keyword>
<gene>
    <name evidence="4" type="ORF">DQQ10_01175</name>
</gene>
<dbReference type="SUPFAM" id="SSF53756">
    <property type="entry name" value="UDP-Glycosyltransferase/glycogen phosphorylase"/>
    <property type="match status" value="1"/>
</dbReference>
<dbReference type="InterPro" id="IPR001296">
    <property type="entry name" value="Glyco_trans_1"/>
</dbReference>
<dbReference type="InterPro" id="IPR028098">
    <property type="entry name" value="Glyco_trans_4-like_N"/>
</dbReference>
<evidence type="ECO:0000259" key="2">
    <source>
        <dbReference type="Pfam" id="PF00534"/>
    </source>
</evidence>
<keyword evidence="5" id="KW-1185">Reference proteome</keyword>
<dbReference type="EMBL" id="QMFY01000001">
    <property type="protein sequence ID" value="RAW02749.1"/>
    <property type="molecule type" value="Genomic_DNA"/>
</dbReference>
<keyword evidence="1" id="KW-0472">Membrane</keyword>